<protein>
    <submittedName>
        <fullName evidence="2">Uncharacterized protein</fullName>
    </submittedName>
</protein>
<organism evidence="2 3">
    <name type="scientific">Portunus trituberculatus</name>
    <name type="common">Swimming crab</name>
    <name type="synonym">Neptunus trituberculatus</name>
    <dbReference type="NCBI Taxonomy" id="210409"/>
    <lineage>
        <taxon>Eukaryota</taxon>
        <taxon>Metazoa</taxon>
        <taxon>Ecdysozoa</taxon>
        <taxon>Arthropoda</taxon>
        <taxon>Crustacea</taxon>
        <taxon>Multicrustacea</taxon>
        <taxon>Malacostraca</taxon>
        <taxon>Eumalacostraca</taxon>
        <taxon>Eucarida</taxon>
        <taxon>Decapoda</taxon>
        <taxon>Pleocyemata</taxon>
        <taxon>Brachyura</taxon>
        <taxon>Eubrachyura</taxon>
        <taxon>Portunoidea</taxon>
        <taxon>Portunidae</taxon>
        <taxon>Portuninae</taxon>
        <taxon>Portunus</taxon>
    </lineage>
</organism>
<feature type="region of interest" description="Disordered" evidence="1">
    <location>
        <begin position="60"/>
        <end position="85"/>
    </location>
</feature>
<sequence>MRNKRHRSGRKRLGWGVQEDVREGEKQRQGGHVRILNYADDEAPQGPQDTRFMTRDQCNNRQPSLCPRSASPCSARAGTLNSDLPNSLSLPVTRDYKLYSETPILHFYNFQRTPGRYTDL</sequence>
<feature type="region of interest" description="Disordered" evidence="1">
    <location>
        <begin position="1"/>
        <end position="32"/>
    </location>
</feature>
<reference evidence="2 3" key="1">
    <citation type="submission" date="2019-05" db="EMBL/GenBank/DDBJ databases">
        <title>Another draft genome of Portunus trituberculatus and its Hox gene families provides insights of decapod evolution.</title>
        <authorList>
            <person name="Jeong J.-H."/>
            <person name="Song I."/>
            <person name="Kim S."/>
            <person name="Choi T."/>
            <person name="Kim D."/>
            <person name="Ryu S."/>
            <person name="Kim W."/>
        </authorList>
    </citation>
    <scope>NUCLEOTIDE SEQUENCE [LARGE SCALE GENOMIC DNA]</scope>
    <source>
        <tissue evidence="2">Muscle</tissue>
    </source>
</reference>
<accession>A0A5B7EZP5</accession>
<comment type="caution">
    <text evidence="2">The sequence shown here is derived from an EMBL/GenBank/DDBJ whole genome shotgun (WGS) entry which is preliminary data.</text>
</comment>
<evidence type="ECO:0000313" key="3">
    <source>
        <dbReference type="Proteomes" id="UP000324222"/>
    </source>
</evidence>
<evidence type="ECO:0000313" key="2">
    <source>
        <dbReference type="EMBL" id="MPC38333.1"/>
    </source>
</evidence>
<feature type="compositionally biased region" description="Basic and acidic residues" evidence="1">
    <location>
        <begin position="19"/>
        <end position="28"/>
    </location>
</feature>
<name>A0A5B7EZP5_PORTR</name>
<gene>
    <name evidence="2" type="ORF">E2C01_031838</name>
</gene>
<dbReference type="EMBL" id="VSRR010004039">
    <property type="protein sequence ID" value="MPC38333.1"/>
    <property type="molecule type" value="Genomic_DNA"/>
</dbReference>
<dbReference type="Proteomes" id="UP000324222">
    <property type="component" value="Unassembled WGS sequence"/>
</dbReference>
<dbReference type="AlphaFoldDB" id="A0A5B7EZP5"/>
<evidence type="ECO:0000256" key="1">
    <source>
        <dbReference type="SAM" id="MobiDB-lite"/>
    </source>
</evidence>
<keyword evidence="3" id="KW-1185">Reference proteome</keyword>
<feature type="compositionally biased region" description="Basic residues" evidence="1">
    <location>
        <begin position="1"/>
        <end position="13"/>
    </location>
</feature>
<proteinExistence type="predicted"/>